<reference evidence="11 12" key="1">
    <citation type="submission" date="2019-06" db="EMBL/GenBank/DDBJ databases">
        <title>Nitrosomonas stercoris KYUHI-S whole genome shotgun sequence.</title>
        <authorList>
            <person name="Nakagawa T."/>
            <person name="Tsuchiya Y."/>
            <person name="Takahashi R."/>
        </authorList>
    </citation>
    <scope>NUCLEOTIDE SEQUENCE [LARGE SCALE GENOMIC DNA]</scope>
    <source>
        <strain evidence="11 12">KYUHI-S</strain>
    </source>
</reference>
<name>A0A4Y1YR36_9PROT</name>
<organism evidence="11 12">
    <name type="scientific">Nitrosomonas stercoris</name>
    <dbReference type="NCBI Taxonomy" id="1444684"/>
    <lineage>
        <taxon>Bacteria</taxon>
        <taxon>Pseudomonadati</taxon>
        <taxon>Pseudomonadota</taxon>
        <taxon>Betaproteobacteria</taxon>
        <taxon>Nitrosomonadales</taxon>
        <taxon>Nitrosomonadaceae</taxon>
        <taxon>Nitrosomonas</taxon>
    </lineage>
</organism>
<comment type="similarity">
    <text evidence="4 8">Belongs to the glycosyltransferase 1 family. Bacterial/plant glycogen synthase subfamily.</text>
</comment>
<comment type="catalytic activity">
    <reaction evidence="1 8">
        <text>[(1-&gt;4)-alpha-D-glucosyl](n) + ADP-alpha-D-glucose = [(1-&gt;4)-alpha-D-glucosyl](n+1) + ADP + H(+)</text>
        <dbReference type="Rhea" id="RHEA:18189"/>
        <dbReference type="Rhea" id="RHEA-COMP:9584"/>
        <dbReference type="Rhea" id="RHEA-COMP:9587"/>
        <dbReference type="ChEBI" id="CHEBI:15378"/>
        <dbReference type="ChEBI" id="CHEBI:15444"/>
        <dbReference type="ChEBI" id="CHEBI:57498"/>
        <dbReference type="ChEBI" id="CHEBI:456216"/>
        <dbReference type="EC" id="2.4.1.21"/>
    </reaction>
</comment>
<keyword evidence="5 8" id="KW-0328">Glycosyltransferase</keyword>
<dbReference type="KEGG" id="nst:Nstercoris_01832"/>
<dbReference type="GO" id="GO:0004373">
    <property type="term" value="F:alpha-1,4-glucan glucosyltransferase (UDP-glucose donor) activity"/>
    <property type="evidence" value="ECO:0007669"/>
    <property type="project" value="InterPro"/>
</dbReference>
<evidence type="ECO:0000259" key="9">
    <source>
        <dbReference type="Pfam" id="PF00534"/>
    </source>
</evidence>
<evidence type="ECO:0000256" key="7">
    <source>
        <dbReference type="ARBA" id="ARBA00023056"/>
    </source>
</evidence>
<evidence type="ECO:0000256" key="3">
    <source>
        <dbReference type="ARBA" id="ARBA00004964"/>
    </source>
</evidence>
<keyword evidence="6 8" id="KW-0808">Transferase</keyword>
<dbReference type="AlphaFoldDB" id="A0A4Y1YR36"/>
<dbReference type="SUPFAM" id="SSF53756">
    <property type="entry name" value="UDP-Glycosyltransferase/glycogen phosphorylase"/>
    <property type="match status" value="1"/>
</dbReference>
<comment type="pathway">
    <text evidence="3 8">Glycan biosynthesis; glycogen biosynthesis.</text>
</comment>
<dbReference type="UniPathway" id="UPA00164"/>
<evidence type="ECO:0000256" key="6">
    <source>
        <dbReference type="ARBA" id="ARBA00022679"/>
    </source>
</evidence>
<evidence type="ECO:0000259" key="10">
    <source>
        <dbReference type="Pfam" id="PF08323"/>
    </source>
</evidence>
<accession>A0A4Y1YR36</accession>
<keyword evidence="7 8" id="KW-0320">Glycogen biosynthesis</keyword>
<dbReference type="NCBIfam" id="NF001899">
    <property type="entry name" value="PRK00654.1-2"/>
    <property type="match status" value="1"/>
</dbReference>
<dbReference type="PANTHER" id="PTHR45825:SF11">
    <property type="entry name" value="ALPHA AMYLASE DOMAIN-CONTAINING PROTEIN"/>
    <property type="match status" value="1"/>
</dbReference>
<dbReference type="EC" id="2.4.1.21" evidence="8"/>
<dbReference type="InterPro" id="IPR011835">
    <property type="entry name" value="GS/SS"/>
</dbReference>
<sequence>MPSSSRKKLRILFVTPEVFPLCKTGGLGDISAALPAALHMLKTDIRLLLPGYPSVLAGLKSKRTIARFELSPHFPPAKLLSARLQISNTSLSLPLYVIRCPELYQREGGIYQDDNGYDWPDNAQRFGLLSKIGALLASDASPLAWMPDVVHCNDWQSGLTPAYLHFHAGKKAASLMTLHNLAFQGNFPPNEVEKLGLPAESFNMYGLEYYGNLSFLKAGIYYADHISTVSPNYAQEIQREPLGFGLQGLLAARSDTMSGIINGIDTAIWNPKIDPYLAKKYSSRSLSAKTVNKLALQQQMGLEQNPAVPLLGVVSRLTYQKGSDMLQQIIPLLIDLPAQLVLLGSGEIELEQQLIALSQTFPTKIAVRIDYDEALSHLITAGADCFLMPSRFEPCGLNQMYSQHYGTPPIVHATGGLVDTVADLTPETLVNKSASGFLFHDMSIDAFMIAIKRAIDTYYDTKLWKKLQRNGMHKDFSWQASATTYRAVYTQLM</sequence>
<protein>
    <recommendedName>
        <fullName evidence="8">Glycogen synthase</fullName>
        <ecNumber evidence="8">2.4.1.21</ecNumber>
    </recommendedName>
    <alternativeName>
        <fullName evidence="8">Starch [bacterial glycogen] synthase</fullName>
    </alternativeName>
</protein>
<comment type="function">
    <text evidence="2 8">Synthesizes alpha-1,4-glucan chains using ADP-glucose.</text>
</comment>
<dbReference type="InterPro" id="IPR001296">
    <property type="entry name" value="Glyco_trans_1"/>
</dbReference>
<evidence type="ECO:0000256" key="8">
    <source>
        <dbReference type="HAMAP-Rule" id="MF_00484"/>
    </source>
</evidence>
<dbReference type="Gene3D" id="3.40.50.2000">
    <property type="entry name" value="Glycogen Phosphorylase B"/>
    <property type="match status" value="2"/>
</dbReference>
<dbReference type="GO" id="GO:0009011">
    <property type="term" value="F:alpha-1,4-glucan glucosyltransferase (ADP-glucose donor) activity"/>
    <property type="evidence" value="ECO:0007669"/>
    <property type="project" value="UniProtKB-UniRule"/>
</dbReference>
<evidence type="ECO:0000256" key="2">
    <source>
        <dbReference type="ARBA" id="ARBA00002764"/>
    </source>
</evidence>
<evidence type="ECO:0000313" key="11">
    <source>
        <dbReference type="EMBL" id="BBL35561.1"/>
    </source>
</evidence>
<dbReference type="NCBIfam" id="TIGR02095">
    <property type="entry name" value="glgA"/>
    <property type="match status" value="1"/>
</dbReference>
<evidence type="ECO:0000256" key="4">
    <source>
        <dbReference type="ARBA" id="ARBA00010281"/>
    </source>
</evidence>
<dbReference type="PANTHER" id="PTHR45825">
    <property type="entry name" value="GRANULE-BOUND STARCH SYNTHASE 1, CHLOROPLASTIC/AMYLOPLASTIC"/>
    <property type="match status" value="1"/>
</dbReference>
<dbReference type="InterPro" id="IPR013534">
    <property type="entry name" value="Starch_synth_cat_dom"/>
</dbReference>
<evidence type="ECO:0000256" key="5">
    <source>
        <dbReference type="ARBA" id="ARBA00022676"/>
    </source>
</evidence>
<dbReference type="EMBL" id="AP019755">
    <property type="protein sequence ID" value="BBL35561.1"/>
    <property type="molecule type" value="Genomic_DNA"/>
</dbReference>
<evidence type="ECO:0000256" key="1">
    <source>
        <dbReference type="ARBA" id="ARBA00001478"/>
    </source>
</evidence>
<dbReference type="HAMAP" id="MF_00484">
    <property type="entry name" value="Glycogen_synth"/>
    <property type="match status" value="1"/>
</dbReference>
<feature type="domain" description="Glycosyl transferase family 1" evidence="9">
    <location>
        <begin position="309"/>
        <end position="469"/>
    </location>
</feature>
<dbReference type="GO" id="GO:0005978">
    <property type="term" value="P:glycogen biosynthetic process"/>
    <property type="evidence" value="ECO:0007669"/>
    <property type="project" value="UniProtKB-UniRule"/>
</dbReference>
<gene>
    <name evidence="8" type="primary">glgA</name>
    <name evidence="11" type="ORF">Nstercoris_01832</name>
</gene>
<evidence type="ECO:0000313" key="12">
    <source>
        <dbReference type="Proteomes" id="UP000316473"/>
    </source>
</evidence>
<proteinExistence type="inferred from homology"/>
<feature type="binding site" evidence="8">
    <location>
        <position position="23"/>
    </location>
    <ligand>
        <name>ADP-alpha-D-glucose</name>
        <dbReference type="ChEBI" id="CHEBI:57498"/>
    </ligand>
</feature>
<dbReference type="Pfam" id="PF00534">
    <property type="entry name" value="Glycos_transf_1"/>
    <property type="match status" value="1"/>
</dbReference>
<dbReference type="Pfam" id="PF08323">
    <property type="entry name" value="Glyco_transf_5"/>
    <property type="match status" value="1"/>
</dbReference>
<keyword evidence="12" id="KW-1185">Reference proteome</keyword>
<dbReference type="CDD" id="cd03791">
    <property type="entry name" value="GT5_Glycogen_synthase_DULL1-like"/>
    <property type="match status" value="1"/>
</dbReference>
<feature type="domain" description="Starch synthase catalytic" evidence="10">
    <location>
        <begin position="10"/>
        <end position="251"/>
    </location>
</feature>
<dbReference type="Proteomes" id="UP000316473">
    <property type="component" value="Chromosome"/>
</dbReference>